<dbReference type="SUPFAM" id="SSF53098">
    <property type="entry name" value="Ribonuclease H-like"/>
    <property type="match status" value="1"/>
</dbReference>
<dbReference type="GO" id="GO:0004190">
    <property type="term" value="F:aspartic-type endopeptidase activity"/>
    <property type="evidence" value="ECO:0007669"/>
    <property type="project" value="UniProtKB-KW"/>
</dbReference>
<reference evidence="7 8" key="1">
    <citation type="journal article" date="2022" name="Nat. Ecol. Evol.">
        <title>A masculinizing supergene underlies an exaggerated male reproductive morph in a spider.</title>
        <authorList>
            <person name="Hendrickx F."/>
            <person name="De Corte Z."/>
            <person name="Sonet G."/>
            <person name="Van Belleghem S.M."/>
            <person name="Kostlbacher S."/>
            <person name="Vangestel C."/>
        </authorList>
    </citation>
    <scope>NUCLEOTIDE SEQUENCE [LARGE SCALE GENOMIC DNA]</scope>
    <source>
        <strain evidence="7">W744_W776</strain>
    </source>
</reference>
<dbReference type="Gene3D" id="4.10.60.10">
    <property type="entry name" value="Zinc finger, CCHC-type"/>
    <property type="match status" value="1"/>
</dbReference>
<dbReference type="GO" id="GO:0008270">
    <property type="term" value="F:zinc ion binding"/>
    <property type="evidence" value="ECO:0007669"/>
    <property type="project" value="InterPro"/>
</dbReference>
<feature type="compositionally biased region" description="Basic and acidic residues" evidence="5">
    <location>
        <begin position="746"/>
        <end position="784"/>
    </location>
</feature>
<evidence type="ECO:0000256" key="4">
    <source>
        <dbReference type="ARBA" id="ARBA00022801"/>
    </source>
</evidence>
<dbReference type="InterPro" id="IPR013103">
    <property type="entry name" value="RVT_2"/>
</dbReference>
<accession>A0AAV6VHU7</accession>
<feature type="region of interest" description="Disordered" evidence="5">
    <location>
        <begin position="746"/>
        <end position="802"/>
    </location>
</feature>
<evidence type="ECO:0000256" key="5">
    <source>
        <dbReference type="SAM" id="MobiDB-lite"/>
    </source>
</evidence>
<dbReference type="InterPro" id="IPR039537">
    <property type="entry name" value="Retrotran_Ty1/copia-like"/>
</dbReference>
<keyword evidence="8" id="KW-1185">Reference proteome</keyword>
<evidence type="ECO:0000256" key="3">
    <source>
        <dbReference type="ARBA" id="ARBA00022750"/>
    </source>
</evidence>
<dbReference type="GO" id="GO:0015074">
    <property type="term" value="P:DNA integration"/>
    <property type="evidence" value="ECO:0007669"/>
    <property type="project" value="InterPro"/>
</dbReference>
<dbReference type="SUPFAM" id="SSF56672">
    <property type="entry name" value="DNA/RNA polymerases"/>
    <property type="match status" value="1"/>
</dbReference>
<dbReference type="PANTHER" id="PTHR42648:SF28">
    <property type="entry name" value="TRANSPOSON-ENCODED PROTEIN WITH RIBONUCLEASE H-LIKE AND RETROVIRUS ZINC FINGER-LIKE DOMAINS"/>
    <property type="match status" value="1"/>
</dbReference>
<dbReference type="Proteomes" id="UP000827092">
    <property type="component" value="Unassembled WGS sequence"/>
</dbReference>
<dbReference type="Pfam" id="PF00665">
    <property type="entry name" value="rve"/>
    <property type="match status" value="1"/>
</dbReference>
<keyword evidence="3" id="KW-0064">Aspartyl protease</keyword>
<gene>
    <name evidence="7" type="ORF">JTE90_023805</name>
</gene>
<proteinExistence type="predicted"/>
<evidence type="ECO:0000256" key="2">
    <source>
        <dbReference type="ARBA" id="ARBA00022723"/>
    </source>
</evidence>
<dbReference type="Pfam" id="PF07727">
    <property type="entry name" value="RVT_2"/>
    <property type="match status" value="1"/>
</dbReference>
<dbReference type="GO" id="GO:0071897">
    <property type="term" value="P:DNA biosynthetic process"/>
    <property type="evidence" value="ECO:0007669"/>
    <property type="project" value="UniProtKB-ARBA"/>
</dbReference>
<dbReference type="InterPro" id="IPR012337">
    <property type="entry name" value="RNaseH-like_sf"/>
</dbReference>
<protein>
    <recommendedName>
        <fullName evidence="6">Integrase catalytic domain-containing protein</fullName>
    </recommendedName>
</protein>
<evidence type="ECO:0000256" key="1">
    <source>
        <dbReference type="ARBA" id="ARBA00022670"/>
    </source>
</evidence>
<dbReference type="GO" id="GO:0006508">
    <property type="term" value="P:proteolysis"/>
    <property type="evidence" value="ECO:0007669"/>
    <property type="project" value="UniProtKB-KW"/>
</dbReference>
<feature type="domain" description="Integrase catalytic" evidence="6">
    <location>
        <begin position="500"/>
        <end position="667"/>
    </location>
</feature>
<dbReference type="GO" id="GO:0042575">
    <property type="term" value="C:DNA polymerase complex"/>
    <property type="evidence" value="ECO:0007669"/>
    <property type="project" value="UniProtKB-ARBA"/>
</dbReference>
<evidence type="ECO:0000313" key="8">
    <source>
        <dbReference type="Proteomes" id="UP000827092"/>
    </source>
</evidence>
<dbReference type="InterPro" id="IPR001584">
    <property type="entry name" value="Integrase_cat-core"/>
</dbReference>
<dbReference type="InterPro" id="IPR057670">
    <property type="entry name" value="SH3_retrovirus"/>
</dbReference>
<dbReference type="EMBL" id="JAFNEN010000073">
    <property type="protein sequence ID" value="KAG8196249.1"/>
    <property type="molecule type" value="Genomic_DNA"/>
</dbReference>
<evidence type="ECO:0000259" key="6">
    <source>
        <dbReference type="PROSITE" id="PS50994"/>
    </source>
</evidence>
<dbReference type="InterPro" id="IPR043502">
    <property type="entry name" value="DNA/RNA_pol_sf"/>
</dbReference>
<dbReference type="Gene3D" id="3.30.420.10">
    <property type="entry name" value="Ribonuclease H-like superfamily/Ribonuclease H"/>
    <property type="match status" value="1"/>
</dbReference>
<keyword evidence="2" id="KW-0479">Metal-binding</keyword>
<evidence type="ECO:0000313" key="7">
    <source>
        <dbReference type="EMBL" id="KAG8196249.1"/>
    </source>
</evidence>
<name>A0AAV6VHU7_9ARAC</name>
<keyword evidence="1" id="KW-0645">Protease</keyword>
<dbReference type="Pfam" id="PF22936">
    <property type="entry name" value="Pol_BBD"/>
    <property type="match status" value="1"/>
</dbReference>
<dbReference type="InterPro" id="IPR036397">
    <property type="entry name" value="RNaseH_sf"/>
</dbReference>
<keyword evidence="4" id="KW-0378">Hydrolase</keyword>
<dbReference type="Pfam" id="PF14223">
    <property type="entry name" value="Retrotran_gag_2"/>
    <property type="match status" value="1"/>
</dbReference>
<dbReference type="GO" id="GO:0003676">
    <property type="term" value="F:nucleic acid binding"/>
    <property type="evidence" value="ECO:0007669"/>
    <property type="project" value="InterPro"/>
</dbReference>
<dbReference type="PANTHER" id="PTHR42648">
    <property type="entry name" value="TRANSPOSASE, PUTATIVE-RELATED"/>
    <property type="match status" value="1"/>
</dbReference>
<sequence>MDPLRVQVKPLSGESDWQVWKYRMKFVLNGHPGALDVVQGILKEPASLEAEATDAERRKYESDLAEFRKGNTNAMVILTNSMTEEALQRVMRFQNAHEVWTELTKLYEASSENQLYSICMQFFQFKWDPSEGVSDHLSKLKNLWNEFNSGLVNKSEAKLPELLLNCKILDILPVEFNSFKSSWLMLGDSKRTVEELTTQLCSYEREFTSQSKNVSLENDVALAVRDRKFKNVLSRKKPGSKGNCHYCHQRGHWLRNCSRWIADGRPPKQTATTDSGRSGSSYEATNISLMSIDDEVMVSDSSALDSWYIDNGASRHITKDGKSFATFEEFKSPHGITAANGKVLPALGKGTLQIFTLVNGKKQFKKLKDVWYVPEISKNLFSVLATHDRNVNSRFESTATRCWLKIDDTCVLEGTRSKGKGLFKAKMKVVLPRVPIEVNIAMPDVSRLQLYHERWGHQDKQHVKSLLNSELNIKVNIEDELCEACIYGKSHRLSFGSRRSSTAPGELVSADVCGLFDNSFKKFRYFAIFKDQYTKFRSVYFLKQKSEVSRAIKDFVAFSENLGHSVKEFISDNGSEFENKEVKQFLRQKGIIQRFTAPYTPQQNGGSERENRTIVEMARTLKNSNPDIDFPPAMWAELVNTATYILNRTGKSSIKDKSPYELWVGNKPRIKHFRIIGSTCYAHVPKQRRRKMDNKATKAYLVGYDGDEKYRLWVRESNTIICSRDVKFSEKVLNCRRTVDFPLQDENRKDESEKDENLQDENRKVESENKEDSEKGLEDQGKFEDESEAEGADQNSISKSEPRILRDRSKLKKPIRYQDYIILAEAFVTEDVEPTTFEDAVTSRQSRHWKKAMDAEMSSLAENETWKLEDLPKNSKAIPCKWVYKVKRNPDGTVDKYKARLVAKGFTQRYGIDFDQTYSPVTKMATVRSVLSIAANEKMHLTQFDVCSAFLYGKLDETIYMQQPEGYCDGTNRVCKLTRSLYGLKQASRVWNKYFGEKLSELGFKISEADPCLFIRDNGAKKLVVCLYVDDGLVAATDLQESEEFINNLKSKFKITTKQASFFLGLEIQRFEDGSIKINQQAYSKRVLERFHMEKSNPVSTPMIKESADKTDKENNEDFPYREAVGALMYLMVGTRPDLAYSVGVLSRQLEKPSKEDWQRVKRVFRYLVGSFDKGIVYKCNYKPGILECYSDADFGGCR</sequence>
<dbReference type="AlphaFoldDB" id="A0AAV6VHU7"/>
<dbReference type="SUPFAM" id="SSF57756">
    <property type="entry name" value="Retrovirus zinc finger-like domains"/>
    <property type="match status" value="1"/>
</dbReference>
<dbReference type="InterPro" id="IPR036875">
    <property type="entry name" value="Znf_CCHC_sf"/>
</dbReference>
<dbReference type="Pfam" id="PF25597">
    <property type="entry name" value="SH3_retrovirus"/>
    <property type="match status" value="1"/>
</dbReference>
<dbReference type="PROSITE" id="PS50994">
    <property type="entry name" value="INTEGRASE"/>
    <property type="match status" value="1"/>
</dbReference>
<comment type="caution">
    <text evidence="7">The sequence shown here is derived from an EMBL/GenBank/DDBJ whole genome shotgun (WGS) entry which is preliminary data.</text>
</comment>
<organism evidence="7 8">
    <name type="scientific">Oedothorax gibbosus</name>
    <dbReference type="NCBI Taxonomy" id="931172"/>
    <lineage>
        <taxon>Eukaryota</taxon>
        <taxon>Metazoa</taxon>
        <taxon>Ecdysozoa</taxon>
        <taxon>Arthropoda</taxon>
        <taxon>Chelicerata</taxon>
        <taxon>Arachnida</taxon>
        <taxon>Araneae</taxon>
        <taxon>Araneomorphae</taxon>
        <taxon>Entelegynae</taxon>
        <taxon>Araneoidea</taxon>
        <taxon>Linyphiidae</taxon>
        <taxon>Erigoninae</taxon>
        <taxon>Oedothorax</taxon>
    </lineage>
</organism>
<dbReference type="InterPro" id="IPR054722">
    <property type="entry name" value="PolX-like_BBD"/>
</dbReference>